<reference evidence="1" key="1">
    <citation type="submission" date="2014-11" db="EMBL/GenBank/DDBJ databases">
        <authorList>
            <person name="Amaro Gonzalez C."/>
        </authorList>
    </citation>
    <scope>NUCLEOTIDE SEQUENCE</scope>
</reference>
<evidence type="ECO:0000313" key="1">
    <source>
        <dbReference type="EMBL" id="JAH87183.1"/>
    </source>
</evidence>
<protein>
    <submittedName>
        <fullName evidence="1">Uncharacterized protein</fullName>
    </submittedName>
</protein>
<sequence length="71" mass="8425">MFSQNAVCAKMSQFQIQWPRGFKIPNYKFPSRVNFEHDSKCWFFCCHFASEMALEFKVPQDVSCRYAFLAV</sequence>
<accession>A0A0E9WCG4</accession>
<organism evidence="1">
    <name type="scientific">Anguilla anguilla</name>
    <name type="common">European freshwater eel</name>
    <name type="synonym">Muraena anguilla</name>
    <dbReference type="NCBI Taxonomy" id="7936"/>
    <lineage>
        <taxon>Eukaryota</taxon>
        <taxon>Metazoa</taxon>
        <taxon>Chordata</taxon>
        <taxon>Craniata</taxon>
        <taxon>Vertebrata</taxon>
        <taxon>Euteleostomi</taxon>
        <taxon>Actinopterygii</taxon>
        <taxon>Neopterygii</taxon>
        <taxon>Teleostei</taxon>
        <taxon>Anguilliformes</taxon>
        <taxon>Anguillidae</taxon>
        <taxon>Anguilla</taxon>
    </lineage>
</organism>
<proteinExistence type="predicted"/>
<dbReference type="EMBL" id="GBXM01021394">
    <property type="protein sequence ID" value="JAH87183.1"/>
    <property type="molecule type" value="Transcribed_RNA"/>
</dbReference>
<name>A0A0E9WCG4_ANGAN</name>
<dbReference type="AlphaFoldDB" id="A0A0E9WCG4"/>
<reference evidence="1" key="2">
    <citation type="journal article" date="2015" name="Fish Shellfish Immunol.">
        <title>Early steps in the European eel (Anguilla anguilla)-Vibrio vulnificus interaction in the gills: Role of the RtxA13 toxin.</title>
        <authorList>
            <person name="Callol A."/>
            <person name="Pajuelo D."/>
            <person name="Ebbesson L."/>
            <person name="Teles M."/>
            <person name="MacKenzie S."/>
            <person name="Amaro C."/>
        </authorList>
    </citation>
    <scope>NUCLEOTIDE SEQUENCE</scope>
</reference>